<dbReference type="AlphaFoldDB" id="A0A848ERB6"/>
<sequence length="137" mass="16254">MGRQKNKSIPKYAGSGEFVPITKKMLLSQAWRKMTANQQRLYVLGRFCCFNADHPRKDFPDLLMMQKNDVFYLSFQKAVKMGFYTKSNKKRFYEDMHQIENLGFWKKITLAPRYSGGELFPRAVYKMTADWENYKPP</sequence>
<name>A0A848ERB6_MEGEL</name>
<dbReference type="RefSeq" id="WP_169013270.1">
    <property type="nucleotide sequence ID" value="NZ_JABBJH010000003.1"/>
</dbReference>
<evidence type="ECO:0000313" key="1">
    <source>
        <dbReference type="EMBL" id="NMK38479.1"/>
    </source>
</evidence>
<dbReference type="Proteomes" id="UP000536773">
    <property type="component" value="Unassembled WGS sequence"/>
</dbReference>
<evidence type="ECO:0000313" key="2">
    <source>
        <dbReference type="Proteomes" id="UP000536773"/>
    </source>
</evidence>
<organism evidence="1 2">
    <name type="scientific">Megasphaera elsdenii</name>
    <dbReference type="NCBI Taxonomy" id="907"/>
    <lineage>
        <taxon>Bacteria</taxon>
        <taxon>Bacillati</taxon>
        <taxon>Bacillota</taxon>
        <taxon>Negativicutes</taxon>
        <taxon>Veillonellales</taxon>
        <taxon>Veillonellaceae</taxon>
        <taxon>Megasphaera</taxon>
    </lineage>
</organism>
<protein>
    <submittedName>
        <fullName evidence="1">Uncharacterized protein</fullName>
    </submittedName>
</protein>
<gene>
    <name evidence="1" type="ORF">HG933_03620</name>
</gene>
<comment type="caution">
    <text evidence="1">The sequence shown here is derived from an EMBL/GenBank/DDBJ whole genome shotgun (WGS) entry which is preliminary data.</text>
</comment>
<reference evidence="1 2" key="1">
    <citation type="submission" date="2020-04" db="EMBL/GenBank/DDBJ databases">
        <authorList>
            <person name="Hitch T.C.A."/>
            <person name="Wylensek D."/>
            <person name="Clavel T."/>
        </authorList>
    </citation>
    <scope>NUCLEOTIDE SEQUENCE [LARGE SCALE GENOMIC DNA]</scope>
    <source>
        <strain evidence="1 2">WCA-386-APC-2A</strain>
    </source>
</reference>
<dbReference type="EMBL" id="JABBJH010000003">
    <property type="protein sequence ID" value="NMK38479.1"/>
    <property type="molecule type" value="Genomic_DNA"/>
</dbReference>
<accession>A0A848ERB6</accession>
<proteinExistence type="predicted"/>